<accession>A0A4R1NP04</accession>
<protein>
    <submittedName>
        <fullName evidence="1">Uncharacterized protein</fullName>
    </submittedName>
</protein>
<dbReference type="Proteomes" id="UP000295673">
    <property type="component" value="Unassembled WGS sequence"/>
</dbReference>
<name>A0A4R1NP04_9RHOB</name>
<comment type="caution">
    <text evidence="1">The sequence shown here is derived from an EMBL/GenBank/DDBJ whole genome shotgun (WGS) entry which is preliminary data.</text>
</comment>
<sequence length="56" mass="6056">MPELVLMSGVRDFADIETAQSYARNECKSGTSAPQNGLRGYGVPNTWSPTFFAAKS</sequence>
<keyword evidence="2" id="KW-1185">Reference proteome</keyword>
<gene>
    <name evidence="1" type="ORF">BXY66_2012</name>
</gene>
<dbReference type="AlphaFoldDB" id="A0A4R1NP04"/>
<evidence type="ECO:0000313" key="1">
    <source>
        <dbReference type="EMBL" id="TCL09945.1"/>
    </source>
</evidence>
<reference evidence="1 2" key="1">
    <citation type="submission" date="2019-03" db="EMBL/GenBank/DDBJ databases">
        <title>Genomic Encyclopedia of Archaeal and Bacterial Type Strains, Phase II (KMG-II): from individual species to whole genera.</title>
        <authorList>
            <person name="Goeker M."/>
        </authorList>
    </citation>
    <scope>NUCLEOTIDE SEQUENCE [LARGE SCALE GENOMIC DNA]</scope>
    <source>
        <strain evidence="1 2">DSM 26433</strain>
    </source>
</reference>
<evidence type="ECO:0000313" key="2">
    <source>
        <dbReference type="Proteomes" id="UP000295673"/>
    </source>
</evidence>
<organism evidence="1 2">
    <name type="scientific">Shimia isoporae</name>
    <dbReference type="NCBI Taxonomy" id="647720"/>
    <lineage>
        <taxon>Bacteria</taxon>
        <taxon>Pseudomonadati</taxon>
        <taxon>Pseudomonadota</taxon>
        <taxon>Alphaproteobacteria</taxon>
        <taxon>Rhodobacterales</taxon>
        <taxon>Roseobacteraceae</taxon>
    </lineage>
</organism>
<proteinExistence type="predicted"/>
<dbReference type="EMBL" id="SMGR01000001">
    <property type="protein sequence ID" value="TCL09945.1"/>
    <property type="molecule type" value="Genomic_DNA"/>
</dbReference>